<organism evidence="3 4">
    <name type="scientific">Achlya hypogyna</name>
    <name type="common">Oomycete</name>
    <name type="synonym">Protoachlya hypogyna</name>
    <dbReference type="NCBI Taxonomy" id="1202772"/>
    <lineage>
        <taxon>Eukaryota</taxon>
        <taxon>Sar</taxon>
        <taxon>Stramenopiles</taxon>
        <taxon>Oomycota</taxon>
        <taxon>Saprolegniomycetes</taxon>
        <taxon>Saprolegniales</taxon>
        <taxon>Achlyaceae</taxon>
        <taxon>Achlya</taxon>
    </lineage>
</organism>
<dbReference type="PROSITE" id="PS50096">
    <property type="entry name" value="IQ"/>
    <property type="match status" value="2"/>
</dbReference>
<protein>
    <submittedName>
        <fullName evidence="3">Uncharacterized protein</fullName>
    </submittedName>
</protein>
<dbReference type="OrthoDB" id="79340at2759"/>
<proteinExistence type="predicted"/>
<sequence>MKRLLRPSSKNDVTAHESSPTTTPNGASHLVRLGLFSKVQSLATQTFKFRGPLPTPKANSTSPPVARPAREQPRRRFALPAALIKPTKMLNKLIQSMVADPLQAASKMKALAKRLWFAKPAAAAGGGQDRAKEPIDIANRMRAWAASAKAHIAHLHRRRALLHGYAVAEAGQIIDATVHIVVHKAQRAAHESRSAAATMIQACWRAHAARTKQRRDDKQFFVDAMRAMVLRSLCRRLVPPFVAAILERGLQCMAARTLQRVWRGHKGRQRARARRRRLRRQALAAAREAARLAKRRALLAPPEDTERLAAIKRAWAREDFRPTSNEPHRRLLARHKTLIPLPTQMPPQGALVARLSVPKWNRLHAHVNPRSCWVAVPIHVETHVAKDNLRPVSRILKRHYDLQYDWIPAGLLRPTTDLPRPITYEEKVQQMSPSRASPLRRAVSVSKGVTLAPVASKARLK</sequence>
<reference evidence="3 4" key="1">
    <citation type="journal article" date="2014" name="Genome Biol. Evol.">
        <title>The secreted proteins of Achlya hypogyna and Thraustotheca clavata identify the ancestral oomycete secretome and reveal gene acquisitions by horizontal gene transfer.</title>
        <authorList>
            <person name="Misner I."/>
            <person name="Blouin N."/>
            <person name="Leonard G."/>
            <person name="Richards T.A."/>
            <person name="Lane C.E."/>
        </authorList>
    </citation>
    <scope>NUCLEOTIDE SEQUENCE [LARGE SCALE GENOMIC DNA]</scope>
    <source>
        <strain evidence="3 4">ATCC 48635</strain>
    </source>
</reference>
<feature type="coiled-coil region" evidence="1">
    <location>
        <begin position="268"/>
        <end position="295"/>
    </location>
</feature>
<dbReference type="AlphaFoldDB" id="A0A1V9Z5T0"/>
<dbReference type="EMBL" id="JNBR01000416">
    <property type="protein sequence ID" value="OQR93301.1"/>
    <property type="molecule type" value="Genomic_DNA"/>
</dbReference>
<gene>
    <name evidence="3" type="ORF">ACHHYP_02675</name>
</gene>
<evidence type="ECO:0000313" key="4">
    <source>
        <dbReference type="Proteomes" id="UP000243579"/>
    </source>
</evidence>
<dbReference type="SMART" id="SM00015">
    <property type="entry name" value="IQ"/>
    <property type="match status" value="2"/>
</dbReference>
<dbReference type="InterPro" id="IPR000048">
    <property type="entry name" value="IQ_motif_EF-hand-BS"/>
</dbReference>
<feature type="compositionally biased region" description="Polar residues" evidence="2">
    <location>
        <begin position="8"/>
        <end position="26"/>
    </location>
</feature>
<dbReference type="CDD" id="cd23767">
    <property type="entry name" value="IQCD"/>
    <property type="match status" value="1"/>
</dbReference>
<comment type="caution">
    <text evidence="3">The sequence shown here is derived from an EMBL/GenBank/DDBJ whole genome shotgun (WGS) entry which is preliminary data.</text>
</comment>
<dbReference type="Gene3D" id="1.20.5.190">
    <property type="match status" value="1"/>
</dbReference>
<evidence type="ECO:0000256" key="1">
    <source>
        <dbReference type="SAM" id="Coils"/>
    </source>
</evidence>
<dbReference type="Proteomes" id="UP000243579">
    <property type="component" value="Unassembled WGS sequence"/>
</dbReference>
<accession>A0A1V9Z5T0</accession>
<keyword evidence="4" id="KW-1185">Reference proteome</keyword>
<feature type="region of interest" description="Disordered" evidence="2">
    <location>
        <begin position="49"/>
        <end position="73"/>
    </location>
</feature>
<keyword evidence="1" id="KW-0175">Coiled coil</keyword>
<evidence type="ECO:0000313" key="3">
    <source>
        <dbReference type="EMBL" id="OQR93301.1"/>
    </source>
</evidence>
<name>A0A1V9Z5T0_ACHHY</name>
<feature type="region of interest" description="Disordered" evidence="2">
    <location>
        <begin position="1"/>
        <end position="28"/>
    </location>
</feature>
<evidence type="ECO:0000256" key="2">
    <source>
        <dbReference type="SAM" id="MobiDB-lite"/>
    </source>
</evidence>